<accession>A0A1I4Q6R3</accession>
<reference evidence="3" key="1">
    <citation type="submission" date="2016-10" db="EMBL/GenBank/DDBJ databases">
        <authorList>
            <person name="Varghese N."/>
            <person name="Submissions S."/>
        </authorList>
    </citation>
    <scope>NUCLEOTIDE SEQUENCE [LARGE SCALE GENOMIC DNA]</scope>
    <source>
        <strain evidence="3">CGMCC 1.7061</strain>
    </source>
</reference>
<sequence length="323" mass="35151">MKYLSSIGLSAKDETVLKSLIDLLGARTSEEWIYRDDVMVDALLLDFDNSEAVAAWNTKPESVRRNTIAYSSEIPGISFARRLAKPLRAADLIAVLKDIEENPGKADKAPASSTPPPSTQAPSEISTLAECVARHSEGLLRLTFGDREVVLDRQRRCFSTSESGESLAALLAHPFQEFQVTRGADVNLPPDGSIKWLDQKALLWLVGQSGSHGRLIDGLEQGGLFRITRWPGFGLVRPSQTVLTLCSMLTRKNAMSIEEIRSVSGVPEFDIIAFINAASLTGILVAQSGDAAKPDKPAAKPELPTERKGLFAKIRSRLANTRA</sequence>
<dbReference type="EMBL" id="FOUE01000003">
    <property type="protein sequence ID" value="SFM35781.1"/>
    <property type="molecule type" value="Genomic_DNA"/>
</dbReference>
<name>A0A1I4Q6R3_9GAMM</name>
<evidence type="ECO:0000256" key="1">
    <source>
        <dbReference type="SAM" id="MobiDB-lite"/>
    </source>
</evidence>
<keyword evidence="3" id="KW-1185">Reference proteome</keyword>
<evidence type="ECO:0000313" key="2">
    <source>
        <dbReference type="EMBL" id="SFM35781.1"/>
    </source>
</evidence>
<proteinExistence type="predicted"/>
<evidence type="ECO:0000313" key="3">
    <source>
        <dbReference type="Proteomes" id="UP000198519"/>
    </source>
</evidence>
<dbReference type="OrthoDB" id="6362558at2"/>
<organism evidence="2 3">
    <name type="scientific">Marinobacter zhejiangensis</name>
    <dbReference type="NCBI Taxonomy" id="488535"/>
    <lineage>
        <taxon>Bacteria</taxon>
        <taxon>Pseudomonadati</taxon>
        <taxon>Pseudomonadota</taxon>
        <taxon>Gammaproteobacteria</taxon>
        <taxon>Pseudomonadales</taxon>
        <taxon>Marinobacteraceae</taxon>
        <taxon>Marinobacter</taxon>
    </lineage>
</organism>
<protein>
    <submittedName>
        <fullName evidence="2">Uncharacterized protein</fullName>
    </submittedName>
</protein>
<dbReference type="Proteomes" id="UP000198519">
    <property type="component" value="Unassembled WGS sequence"/>
</dbReference>
<dbReference type="STRING" id="488535.SAMN04487963_2216"/>
<gene>
    <name evidence="2" type="ORF">SAMN04487963_2216</name>
</gene>
<feature type="region of interest" description="Disordered" evidence="1">
    <location>
        <begin position="103"/>
        <end position="122"/>
    </location>
</feature>
<dbReference type="RefSeq" id="WP_139214363.1">
    <property type="nucleotide sequence ID" value="NZ_FOUE01000003.1"/>
</dbReference>
<dbReference type="AlphaFoldDB" id="A0A1I4Q6R3"/>